<evidence type="ECO:0000256" key="7">
    <source>
        <dbReference type="SAM" id="Phobius"/>
    </source>
</evidence>
<dbReference type="GO" id="GO:0009244">
    <property type="term" value="P:lipopolysaccharide core region biosynthetic process"/>
    <property type="evidence" value="ECO:0007669"/>
    <property type="project" value="TreeGrafter"/>
</dbReference>
<dbReference type="InterPro" id="IPR040423">
    <property type="entry name" value="PEA_transferase"/>
</dbReference>
<reference evidence="9" key="1">
    <citation type="journal article" date="2023" name="Int. J. Syst. Evol. Microbiol.">
        <title>Methylocystis iwaonis sp. nov., a type II methane-oxidizing bacterium from surface soil of a rice paddy field in Japan, and emended description of the genus Methylocystis (ex Whittenbury et al. 1970) Bowman et al. 1993.</title>
        <authorList>
            <person name="Kaise H."/>
            <person name="Sawadogo J.B."/>
            <person name="Alam M.S."/>
            <person name="Ueno C."/>
            <person name="Dianou D."/>
            <person name="Shinjo R."/>
            <person name="Asakawa S."/>
        </authorList>
    </citation>
    <scope>NUCLEOTIDE SEQUENCE</scope>
    <source>
        <strain evidence="9">LMG27198</strain>
    </source>
</reference>
<evidence type="ECO:0000256" key="3">
    <source>
        <dbReference type="ARBA" id="ARBA00022679"/>
    </source>
</evidence>
<evidence type="ECO:0000259" key="8">
    <source>
        <dbReference type="Pfam" id="PF00884"/>
    </source>
</evidence>
<dbReference type="InterPro" id="IPR017850">
    <property type="entry name" value="Alkaline_phosphatase_core_sf"/>
</dbReference>
<dbReference type="PANTHER" id="PTHR30443:SF2">
    <property type="entry name" value="PHOSPHOETHANOLAMINE TRANSFERASE EPTC"/>
    <property type="match status" value="1"/>
</dbReference>
<name>A0A9W6LRZ8_9HYPH</name>
<feature type="domain" description="Sulfatase N-terminal" evidence="8">
    <location>
        <begin position="220"/>
        <end position="493"/>
    </location>
</feature>
<keyword evidence="2" id="KW-1003">Cell membrane</keyword>
<comment type="caution">
    <text evidence="9">The sequence shown here is derived from an EMBL/GenBank/DDBJ whole genome shotgun (WGS) entry which is preliminary data.</text>
</comment>
<keyword evidence="4 7" id="KW-0812">Transmembrane</keyword>
<evidence type="ECO:0000256" key="4">
    <source>
        <dbReference type="ARBA" id="ARBA00022692"/>
    </source>
</evidence>
<feature type="transmembrane region" description="Helical" evidence="7">
    <location>
        <begin position="5"/>
        <end position="27"/>
    </location>
</feature>
<dbReference type="SUPFAM" id="SSF53649">
    <property type="entry name" value="Alkaline phosphatase-like"/>
    <property type="match status" value="1"/>
</dbReference>
<organism evidence="9 10">
    <name type="scientific">Methylocystis echinoides</name>
    <dbReference type="NCBI Taxonomy" id="29468"/>
    <lineage>
        <taxon>Bacteria</taxon>
        <taxon>Pseudomonadati</taxon>
        <taxon>Pseudomonadota</taxon>
        <taxon>Alphaproteobacteria</taxon>
        <taxon>Hyphomicrobiales</taxon>
        <taxon>Methylocystaceae</taxon>
        <taxon>Methylocystis</taxon>
    </lineage>
</organism>
<dbReference type="GO" id="GO:0016776">
    <property type="term" value="F:phosphotransferase activity, phosphate group as acceptor"/>
    <property type="evidence" value="ECO:0007669"/>
    <property type="project" value="TreeGrafter"/>
</dbReference>
<dbReference type="RefSeq" id="WP_281802448.1">
    <property type="nucleotide sequence ID" value="NZ_BSEC01000001.1"/>
</dbReference>
<evidence type="ECO:0000256" key="6">
    <source>
        <dbReference type="ARBA" id="ARBA00023136"/>
    </source>
</evidence>
<evidence type="ECO:0000256" key="5">
    <source>
        <dbReference type="ARBA" id="ARBA00022989"/>
    </source>
</evidence>
<feature type="transmembrane region" description="Helical" evidence="7">
    <location>
        <begin position="68"/>
        <end position="87"/>
    </location>
</feature>
<keyword evidence="10" id="KW-1185">Reference proteome</keyword>
<keyword evidence="5 7" id="KW-1133">Transmembrane helix</keyword>
<proteinExistence type="predicted"/>
<dbReference type="AlphaFoldDB" id="A0A9W6LRZ8"/>
<evidence type="ECO:0000313" key="9">
    <source>
        <dbReference type="EMBL" id="GLI92931.1"/>
    </source>
</evidence>
<dbReference type="InterPro" id="IPR000917">
    <property type="entry name" value="Sulfatase_N"/>
</dbReference>
<feature type="transmembrane region" description="Helical" evidence="7">
    <location>
        <begin position="120"/>
        <end position="138"/>
    </location>
</feature>
<gene>
    <name evidence="9" type="ORF">LMG27198_19230</name>
</gene>
<dbReference type="Gene3D" id="3.40.720.10">
    <property type="entry name" value="Alkaline Phosphatase, subunit A"/>
    <property type="match status" value="1"/>
</dbReference>
<protein>
    <submittedName>
        <fullName evidence="9">Phosphoethanolamine transferase CptA</fullName>
    </submittedName>
</protein>
<dbReference type="CDD" id="cd16017">
    <property type="entry name" value="LptA"/>
    <property type="match status" value="1"/>
</dbReference>
<feature type="transmembrane region" description="Helical" evidence="7">
    <location>
        <begin position="33"/>
        <end position="56"/>
    </location>
</feature>
<evidence type="ECO:0000256" key="2">
    <source>
        <dbReference type="ARBA" id="ARBA00022475"/>
    </source>
</evidence>
<accession>A0A9W6LRZ8</accession>
<dbReference type="GO" id="GO:0005886">
    <property type="term" value="C:plasma membrane"/>
    <property type="evidence" value="ECO:0007669"/>
    <property type="project" value="UniProtKB-SubCell"/>
</dbReference>
<dbReference type="Pfam" id="PF00884">
    <property type="entry name" value="Sulfatase"/>
    <property type="match status" value="1"/>
</dbReference>
<dbReference type="EMBL" id="BSEC01000001">
    <property type="protein sequence ID" value="GLI92931.1"/>
    <property type="molecule type" value="Genomic_DNA"/>
</dbReference>
<dbReference type="PANTHER" id="PTHR30443">
    <property type="entry name" value="INNER MEMBRANE PROTEIN"/>
    <property type="match status" value="1"/>
</dbReference>
<comment type="subcellular location">
    <subcellularLocation>
        <location evidence="1">Cell membrane</location>
        <topology evidence="1">Multi-pass membrane protein</topology>
    </subcellularLocation>
</comment>
<evidence type="ECO:0000256" key="1">
    <source>
        <dbReference type="ARBA" id="ARBA00004651"/>
    </source>
</evidence>
<dbReference type="Proteomes" id="UP001144323">
    <property type="component" value="Unassembled WGS sequence"/>
</dbReference>
<keyword evidence="3 9" id="KW-0808">Transferase</keyword>
<sequence length="555" mass="60851">MKAAYLPVGVLAATSAYLTLAPTFILMDSDTAYLLRMVAVCAFNTVLTALIATSILSLGNVFARRISYGALSLYFLLYAAATFYFVYVYHQMIGVPMATAIVDSTPVEAGEYFAALFKPAPIGFAAALSAPVLVALAWGGKPIPLLRPQLRLIVVAAAISLVAAGSTREFLRRNSLYFAVATSVAEVMSTKREVIETIQRFKTLKAVGVRSADPEPRVHVLVLGESASRSHMSLYGYDRETNPLLSGIKDRLHIASDVCSSRGATAPALQELMSFAQHDDKKPLFSQPNILETLKAAGYRTYWLSNQQTSGSLATWASIFSHAANTAVFVNSMGGTDDVSHMDSRSYDEKLFAPFEAALADPDERKFILVHLMGSHAAYELRYPPSYARFSPSAPAPEEKSSLLDFWRKKAADRDTYDNSMLYNDYVLRTLIAKAEAHGVDTLTYVSDHGESLGENGALVGHADGPGPRQVYEIPLFFHLGDKFAAQRPETAERVKAALDRPFQTDRLSHSLLDLYAIEAPQRHPEWSLFAPDFRPAARYCDQLKRPDKVGAAIP</sequence>
<evidence type="ECO:0000313" key="10">
    <source>
        <dbReference type="Proteomes" id="UP001144323"/>
    </source>
</evidence>
<dbReference type="InterPro" id="IPR058130">
    <property type="entry name" value="PEA_transf_C"/>
</dbReference>
<feature type="transmembrane region" description="Helical" evidence="7">
    <location>
        <begin position="150"/>
        <end position="167"/>
    </location>
</feature>
<keyword evidence="6 7" id="KW-0472">Membrane</keyword>